<sequence length="138" mass="15152">MARLSLAGDEKGQIVIILALVVSILLAGLSLVYTQNILAGTESGVTQLSFPKDAIRDLRELALEKLKEYATLSPESFLYYAKQIDRQVQQLYASHGSYASIEVIDVKTSADGTITSYTVKIVFSNTEVEYEDTQTVVV</sequence>
<proteinExistence type="predicted"/>
<dbReference type="GeneID" id="10393201"/>
<reference evidence="2 3" key="1">
    <citation type="submission" date="2011-03" db="EMBL/GenBank/DDBJ databases">
        <title>The complete genome of Archaeoglobus veneficus SNP6.</title>
        <authorList>
            <consortium name="US DOE Joint Genome Institute (JGI-PGF)"/>
            <person name="Lucas S."/>
            <person name="Copeland A."/>
            <person name="Lapidus A."/>
            <person name="Bruce D."/>
            <person name="Goodwin L."/>
            <person name="Pitluck S."/>
            <person name="Kyrpides N."/>
            <person name="Mavromatis K."/>
            <person name="Pagani I."/>
            <person name="Ivanova N."/>
            <person name="Mikhailova N."/>
            <person name="Lu M."/>
            <person name="Detter J.C."/>
            <person name="Tapia R."/>
            <person name="Han C."/>
            <person name="Land M."/>
            <person name="Hauser L."/>
            <person name="Markowitz V."/>
            <person name="Cheng J.-F."/>
            <person name="Hugenholtz P."/>
            <person name="Woyke T."/>
            <person name="Wu D."/>
            <person name="Spring S."/>
            <person name="Brambilla E."/>
            <person name="Klenk H.-P."/>
            <person name="Eisen J.A."/>
        </authorList>
    </citation>
    <scope>NUCLEOTIDE SEQUENCE [LARGE SCALE GENOMIC DNA]</scope>
    <source>
        <strain>SNP6</strain>
    </source>
</reference>
<dbReference type="KEGG" id="ave:Arcve_0109"/>
<evidence type="ECO:0000313" key="3">
    <source>
        <dbReference type="Proteomes" id="UP000008136"/>
    </source>
</evidence>
<feature type="transmembrane region" description="Helical" evidence="1">
    <location>
        <begin position="12"/>
        <end position="33"/>
    </location>
</feature>
<name>F2KN49_ARCVS</name>
<dbReference type="STRING" id="693661.Arcve_0109"/>
<dbReference type="AlphaFoldDB" id="F2KN49"/>
<accession>F2KN49</accession>
<dbReference type="eggNOG" id="arCOG06552">
    <property type="taxonomic scope" value="Archaea"/>
</dbReference>
<dbReference type="HOGENOM" id="CLU_1840483_0_0_2"/>
<gene>
    <name evidence="2" type="ordered locus">Arcve_0109</name>
</gene>
<evidence type="ECO:0000313" key="2">
    <source>
        <dbReference type="EMBL" id="AEA46150.1"/>
    </source>
</evidence>
<keyword evidence="1" id="KW-1133">Transmembrane helix</keyword>
<evidence type="ECO:0000256" key="1">
    <source>
        <dbReference type="SAM" id="Phobius"/>
    </source>
</evidence>
<keyword evidence="1" id="KW-0472">Membrane</keyword>
<dbReference type="RefSeq" id="WP_013682826.1">
    <property type="nucleotide sequence ID" value="NC_015320.1"/>
</dbReference>
<organism evidence="2 3">
    <name type="scientific">Archaeoglobus veneficus (strain DSM 11195 / SNP6)</name>
    <dbReference type="NCBI Taxonomy" id="693661"/>
    <lineage>
        <taxon>Archaea</taxon>
        <taxon>Methanobacteriati</taxon>
        <taxon>Methanobacteriota</taxon>
        <taxon>Archaeoglobi</taxon>
        <taxon>Archaeoglobales</taxon>
        <taxon>Archaeoglobaceae</taxon>
        <taxon>Archaeoglobus</taxon>
    </lineage>
</organism>
<dbReference type="EMBL" id="CP002588">
    <property type="protein sequence ID" value="AEA46150.1"/>
    <property type="molecule type" value="Genomic_DNA"/>
</dbReference>
<protein>
    <submittedName>
        <fullName evidence="2">Uncharacterized protein</fullName>
    </submittedName>
</protein>
<dbReference type="Proteomes" id="UP000008136">
    <property type="component" value="Chromosome"/>
</dbReference>
<keyword evidence="1" id="KW-0812">Transmembrane</keyword>
<keyword evidence="3" id="KW-1185">Reference proteome</keyword>